<keyword evidence="5" id="KW-0812">Transmembrane</keyword>
<evidence type="ECO:0000256" key="5">
    <source>
        <dbReference type="SAM" id="Phobius"/>
    </source>
</evidence>
<dbReference type="InterPro" id="IPR008427">
    <property type="entry name" value="Extracellular_membr_CFEM_dom"/>
</dbReference>
<keyword evidence="5" id="KW-1133">Transmembrane helix</keyword>
<name>A0A9P5PA75_9AGAR</name>
<keyword evidence="9" id="KW-1185">Reference proteome</keyword>
<evidence type="ECO:0000313" key="9">
    <source>
        <dbReference type="Proteomes" id="UP000772434"/>
    </source>
</evidence>
<evidence type="ECO:0000259" key="7">
    <source>
        <dbReference type="PROSITE" id="PS52012"/>
    </source>
</evidence>
<proteinExistence type="predicted"/>
<evidence type="ECO:0000256" key="1">
    <source>
        <dbReference type="ARBA" id="ARBA00004613"/>
    </source>
</evidence>
<evidence type="ECO:0000256" key="6">
    <source>
        <dbReference type="SAM" id="SignalP"/>
    </source>
</evidence>
<protein>
    <recommendedName>
        <fullName evidence="7">CFEM domain-containing protein</fullName>
    </recommendedName>
</protein>
<dbReference type="GO" id="GO:0005576">
    <property type="term" value="C:extracellular region"/>
    <property type="evidence" value="ECO:0007669"/>
    <property type="project" value="UniProtKB-SubCell"/>
</dbReference>
<accession>A0A9P5PA75</accession>
<feature type="chain" id="PRO_5040458015" description="CFEM domain-containing protein" evidence="6">
    <location>
        <begin position="20"/>
        <end position="200"/>
    </location>
</feature>
<keyword evidence="5" id="KW-0472">Membrane</keyword>
<dbReference type="Pfam" id="PF05730">
    <property type="entry name" value="CFEM"/>
    <property type="match status" value="1"/>
</dbReference>
<keyword evidence="4" id="KW-1015">Disulfide bond</keyword>
<dbReference type="AlphaFoldDB" id="A0A9P5PA75"/>
<dbReference type="Proteomes" id="UP000772434">
    <property type="component" value="Unassembled WGS sequence"/>
</dbReference>
<dbReference type="OrthoDB" id="4505683at2759"/>
<comment type="subcellular location">
    <subcellularLocation>
        <location evidence="1">Secreted</location>
    </subcellularLocation>
</comment>
<gene>
    <name evidence="8" type="ORF">BDP27DRAFT_1428551</name>
</gene>
<feature type="signal peptide" evidence="6">
    <location>
        <begin position="1"/>
        <end position="19"/>
    </location>
</feature>
<dbReference type="SMART" id="SM00747">
    <property type="entry name" value="CFEM"/>
    <property type="match status" value="1"/>
</dbReference>
<keyword evidence="2" id="KW-0964">Secreted</keyword>
<organism evidence="8 9">
    <name type="scientific">Rhodocollybia butyracea</name>
    <dbReference type="NCBI Taxonomy" id="206335"/>
    <lineage>
        <taxon>Eukaryota</taxon>
        <taxon>Fungi</taxon>
        <taxon>Dikarya</taxon>
        <taxon>Basidiomycota</taxon>
        <taxon>Agaricomycotina</taxon>
        <taxon>Agaricomycetes</taxon>
        <taxon>Agaricomycetidae</taxon>
        <taxon>Agaricales</taxon>
        <taxon>Marasmiineae</taxon>
        <taxon>Omphalotaceae</taxon>
        <taxon>Rhodocollybia</taxon>
    </lineage>
</organism>
<dbReference type="EMBL" id="JADNRY010000190">
    <property type="protein sequence ID" value="KAF9061784.1"/>
    <property type="molecule type" value="Genomic_DNA"/>
</dbReference>
<evidence type="ECO:0000256" key="4">
    <source>
        <dbReference type="ARBA" id="ARBA00023157"/>
    </source>
</evidence>
<comment type="caution">
    <text evidence="8">The sequence shown here is derived from an EMBL/GenBank/DDBJ whole genome shotgun (WGS) entry which is preliminary data.</text>
</comment>
<evidence type="ECO:0000313" key="8">
    <source>
        <dbReference type="EMBL" id="KAF9061784.1"/>
    </source>
</evidence>
<feature type="domain" description="CFEM" evidence="7">
    <location>
        <begin position="31"/>
        <end position="151"/>
    </location>
</feature>
<dbReference type="PROSITE" id="PS52012">
    <property type="entry name" value="CFEM"/>
    <property type="match status" value="1"/>
</dbReference>
<reference evidence="8" key="1">
    <citation type="submission" date="2020-11" db="EMBL/GenBank/DDBJ databases">
        <authorList>
            <consortium name="DOE Joint Genome Institute"/>
            <person name="Ahrendt S."/>
            <person name="Riley R."/>
            <person name="Andreopoulos W."/>
            <person name="Labutti K."/>
            <person name="Pangilinan J."/>
            <person name="Ruiz-Duenas F.J."/>
            <person name="Barrasa J.M."/>
            <person name="Sanchez-Garcia M."/>
            <person name="Camarero S."/>
            <person name="Miyauchi S."/>
            <person name="Serrano A."/>
            <person name="Linde D."/>
            <person name="Babiker R."/>
            <person name="Drula E."/>
            <person name="Ayuso-Fernandez I."/>
            <person name="Pacheco R."/>
            <person name="Padilla G."/>
            <person name="Ferreira P."/>
            <person name="Barriuso J."/>
            <person name="Kellner H."/>
            <person name="Castanera R."/>
            <person name="Alfaro M."/>
            <person name="Ramirez L."/>
            <person name="Pisabarro A.G."/>
            <person name="Kuo A."/>
            <person name="Tritt A."/>
            <person name="Lipzen A."/>
            <person name="He G."/>
            <person name="Yan M."/>
            <person name="Ng V."/>
            <person name="Cullen D."/>
            <person name="Martin F."/>
            <person name="Rosso M.-N."/>
            <person name="Henrissat B."/>
            <person name="Hibbett D."/>
            <person name="Martinez A.T."/>
            <person name="Grigoriev I.V."/>
        </authorList>
    </citation>
    <scope>NUCLEOTIDE SEQUENCE</scope>
    <source>
        <strain evidence="8">AH 40177</strain>
    </source>
</reference>
<sequence>MKTATICFFLFALVASTGAQVVDDTSSSDSSSSSASSLASATGTATSAAASASATLSTCAMACITQAANSTGCTNATDLQCLCTNAQFQENARECLTKQCPSDVQSALGLQTQQCGALSLTVTGTATTGSFSATGIPTSAANSAARTATSLKAATSSASRASATSTSKPNSAEKVILASGAGAFVFGVVMILGMGVGTLL</sequence>
<keyword evidence="3 6" id="KW-0732">Signal</keyword>
<evidence type="ECO:0000256" key="3">
    <source>
        <dbReference type="ARBA" id="ARBA00022729"/>
    </source>
</evidence>
<feature type="transmembrane region" description="Helical" evidence="5">
    <location>
        <begin position="175"/>
        <end position="199"/>
    </location>
</feature>
<evidence type="ECO:0000256" key="2">
    <source>
        <dbReference type="ARBA" id="ARBA00022525"/>
    </source>
</evidence>